<organism evidence="1 2">
    <name type="scientific">[Roseibacterium] beibuensis</name>
    <dbReference type="NCBI Taxonomy" id="1193142"/>
    <lineage>
        <taxon>Bacteria</taxon>
        <taxon>Pseudomonadati</taxon>
        <taxon>Pseudomonadota</taxon>
        <taxon>Alphaproteobacteria</taxon>
        <taxon>Rhodobacterales</taxon>
        <taxon>Roseobacteraceae</taxon>
        <taxon>Roseicyclus</taxon>
    </lineage>
</organism>
<evidence type="ECO:0000313" key="1">
    <source>
        <dbReference type="EMBL" id="GAA5070089.1"/>
    </source>
</evidence>
<evidence type="ECO:0000313" key="2">
    <source>
        <dbReference type="Proteomes" id="UP001499910"/>
    </source>
</evidence>
<protein>
    <recommendedName>
        <fullName evidence="3">Transposase</fullName>
    </recommendedName>
</protein>
<name>A0ABP9L871_9RHOB</name>
<proteinExistence type="predicted"/>
<reference evidence="2" key="1">
    <citation type="journal article" date="2019" name="Int. J. Syst. Evol. Microbiol.">
        <title>The Global Catalogue of Microorganisms (GCM) 10K type strain sequencing project: providing services to taxonomists for standard genome sequencing and annotation.</title>
        <authorList>
            <consortium name="The Broad Institute Genomics Platform"/>
            <consortium name="The Broad Institute Genome Sequencing Center for Infectious Disease"/>
            <person name="Wu L."/>
            <person name="Ma J."/>
        </authorList>
    </citation>
    <scope>NUCLEOTIDE SEQUENCE [LARGE SCALE GENOMIC DNA]</scope>
    <source>
        <strain evidence="2">JCM 18015</strain>
    </source>
</reference>
<comment type="caution">
    <text evidence="1">The sequence shown here is derived from an EMBL/GenBank/DDBJ whole genome shotgun (WGS) entry which is preliminary data.</text>
</comment>
<dbReference type="EMBL" id="BAABHW010000001">
    <property type="protein sequence ID" value="GAA5070089.1"/>
    <property type="molecule type" value="Genomic_DNA"/>
</dbReference>
<evidence type="ECO:0008006" key="3">
    <source>
        <dbReference type="Google" id="ProtNLM"/>
    </source>
</evidence>
<gene>
    <name evidence="1" type="ORF">GCM10023209_12550</name>
</gene>
<accession>A0ABP9L871</accession>
<dbReference type="Proteomes" id="UP001499910">
    <property type="component" value="Unassembled WGS sequence"/>
</dbReference>
<keyword evidence="2" id="KW-1185">Reference proteome</keyword>
<sequence length="59" mass="6367">MRRQCPFLGRLSPDLTAARYIKRVSEAGIEASADSAGASHDKALAETICKAETVHRRGP</sequence>